<dbReference type="PRINTS" id="PR00401">
    <property type="entry name" value="SH2DOMAIN"/>
</dbReference>
<feature type="region of interest" description="Disordered" evidence="3">
    <location>
        <begin position="778"/>
        <end position="887"/>
    </location>
</feature>
<dbReference type="WBParaSite" id="TREG1_53950.2">
    <property type="protein sequence ID" value="TREG1_53950.2"/>
    <property type="gene ID" value="TREG1_53950"/>
</dbReference>
<dbReference type="Gene3D" id="3.30.505.10">
    <property type="entry name" value="SH2 domain"/>
    <property type="match status" value="1"/>
</dbReference>
<feature type="compositionally biased region" description="Polar residues" evidence="3">
    <location>
        <begin position="439"/>
        <end position="453"/>
    </location>
</feature>
<feature type="region of interest" description="Disordered" evidence="3">
    <location>
        <begin position="963"/>
        <end position="1052"/>
    </location>
</feature>
<feature type="compositionally biased region" description="Polar residues" evidence="3">
    <location>
        <begin position="1012"/>
        <end position="1029"/>
    </location>
</feature>
<feature type="compositionally biased region" description="Polar residues" evidence="3">
    <location>
        <begin position="401"/>
        <end position="415"/>
    </location>
</feature>
<evidence type="ECO:0000256" key="2">
    <source>
        <dbReference type="PROSITE-ProRule" id="PRU00191"/>
    </source>
</evidence>
<keyword evidence="5" id="KW-1185">Reference proteome</keyword>
<dbReference type="WBParaSite" id="TREG1_53950.4">
    <property type="protein sequence ID" value="TREG1_53950.4"/>
    <property type="gene ID" value="TREG1_53950"/>
</dbReference>
<evidence type="ECO:0000259" key="4">
    <source>
        <dbReference type="PROSITE" id="PS50001"/>
    </source>
</evidence>
<feature type="compositionally biased region" description="Low complexity" evidence="3">
    <location>
        <begin position="496"/>
        <end position="511"/>
    </location>
</feature>
<dbReference type="Proteomes" id="UP000050795">
    <property type="component" value="Unassembled WGS sequence"/>
</dbReference>
<feature type="compositionally biased region" description="Basic residues" evidence="3">
    <location>
        <begin position="834"/>
        <end position="843"/>
    </location>
</feature>
<evidence type="ECO:0000256" key="3">
    <source>
        <dbReference type="SAM" id="MobiDB-lite"/>
    </source>
</evidence>
<dbReference type="GO" id="GO:0005942">
    <property type="term" value="C:phosphatidylinositol 3-kinase complex"/>
    <property type="evidence" value="ECO:0007669"/>
    <property type="project" value="TreeGrafter"/>
</dbReference>
<keyword evidence="1 2" id="KW-0727">SH2 domain</keyword>
<dbReference type="WBParaSite" id="TREG1_53950.1">
    <property type="protein sequence ID" value="TREG1_53950.1"/>
    <property type="gene ID" value="TREG1_53950"/>
</dbReference>
<sequence>MKDKTSNSSDVKEKSKKGRYSLKKLLDRSRFSPSLLFLSKSFASKSTEAPNEEQRKSVHDDMMEINANIRNSASSSPHSYSPDYRRRLTASVPFDCSDSPIITTTEFRNPACGSDQASPNSEYVVEEEYEESLTQFADIILGGFKSRSNPSSRKSPDSFSAWSDAALQCGSLTSGIDAHRQHPHQHHHQHQHPHQPQQQQHQQVTETSDRTPPPIDFSSYEKSADIEHNNTTTTPTIATGSNNKASGNIVTGINPSGIYNEPCDAKPSPPDDNNPMTIYTTRSVLIKNPPVDVNRIENSPPYHDNYINHMDHYHCNCTENVNSSGPVTATTTTTSTTTPMNNNPCTVKTESFQGRNEQSMSPMLSCVSPIVNSETHVISNSIGIQMKNNSNNSNSQPSVSFASSPRGNTVITHHPSSPFARVPRGPILKNEGNLKMPVQFSQPSTGSRISTYSTVDGDTVTATSTSASASAYSDNLSNDIPIPITDASTNGSSVISNESPLDSSKSSSKQSVRVNESQRTNSVYYESSQPAYTDDKIKSVGALTSMHNNNITTANNNNNPMGTGRGRPNVSSSYPTYEEAWDVKLARQLGVGVSRLPSILPISPTTVTAAAAPPNTTATPNHIPSLPSFPTGGGATPSQNSSSVCNKAKLTDDNVQTVETDFKALNITTNSSDDKSAKMTNFSEMLITDNKNVYDDDDDACNYKNKNNGKSVNGINQLFYHNEPNNDPSQRNSISSHMVNGKTELTENSTGEYDYAYNGSWNMGVKYNLNLAINNSSNDSSIIPTTPKYTNTPTTGITKTVKSSHCSNTIHSSNPHHTITSTPLPPPPPPAVPSHHHRHHPHSQKYGISSSQSSQESSRLSTVRNDTNDFKGRPASRPIPSVIPNDLDSISTDSCDESWDARHGQLVSELMRGRFIDPSVIVPTTSGKMMNPVTTTATGMTTESLYPLDKNVSIIPGSIPATTTLSSCTSSSSSTPSSSSSPSSSSTSASTASSSSTSVSHVVPLPSPLPSQCINTVPQLSSDQFNPSNGLRYPGNSVNKTKLSSSSQNNLPKGLPANLENLPLEEQPWFHPSLTRSEAEELIRNEPEGSFLVRPSETCPNDFSLTIKHKSFLHMRISRNSAGQYILGEYSQPYTSVSQMIYHYARTLVPVLGAYSVTLTHPVLRRI</sequence>
<feature type="region of interest" description="Disordered" evidence="3">
    <location>
        <begin position="467"/>
        <end position="523"/>
    </location>
</feature>
<dbReference type="Pfam" id="PF00017">
    <property type="entry name" value="SH2"/>
    <property type="match status" value="1"/>
</dbReference>
<organism evidence="5 8">
    <name type="scientific">Trichobilharzia regenti</name>
    <name type="common">Nasal bird schistosome</name>
    <dbReference type="NCBI Taxonomy" id="157069"/>
    <lineage>
        <taxon>Eukaryota</taxon>
        <taxon>Metazoa</taxon>
        <taxon>Spiralia</taxon>
        <taxon>Lophotrochozoa</taxon>
        <taxon>Platyhelminthes</taxon>
        <taxon>Trematoda</taxon>
        <taxon>Digenea</taxon>
        <taxon>Strigeidida</taxon>
        <taxon>Schistosomatoidea</taxon>
        <taxon>Schistosomatidae</taxon>
        <taxon>Trichobilharzia</taxon>
    </lineage>
</organism>
<evidence type="ECO:0000313" key="8">
    <source>
        <dbReference type="WBParaSite" id="TREG1_53950.3"/>
    </source>
</evidence>
<feature type="compositionally biased region" description="Low complexity" evidence="3">
    <location>
        <begin position="229"/>
        <end position="243"/>
    </location>
</feature>
<feature type="region of interest" description="Disordered" evidence="3">
    <location>
        <begin position="386"/>
        <end position="453"/>
    </location>
</feature>
<feature type="compositionally biased region" description="Polar residues" evidence="3">
    <location>
        <begin position="486"/>
        <end position="495"/>
    </location>
</feature>
<evidence type="ECO:0000256" key="1">
    <source>
        <dbReference type="ARBA" id="ARBA00022999"/>
    </source>
</evidence>
<dbReference type="InterPro" id="IPR000980">
    <property type="entry name" value="SH2"/>
</dbReference>
<feature type="compositionally biased region" description="Basic and acidic residues" evidence="3">
    <location>
        <begin position="1"/>
        <end position="13"/>
    </location>
</feature>
<feature type="compositionally biased region" description="Basic residues" evidence="3">
    <location>
        <begin position="181"/>
        <end position="193"/>
    </location>
</feature>
<feature type="compositionally biased region" description="Low complexity" evidence="3">
    <location>
        <begin position="963"/>
        <end position="1004"/>
    </location>
</feature>
<reference evidence="6 7" key="2">
    <citation type="submission" date="2023-11" db="UniProtKB">
        <authorList>
            <consortium name="WormBaseParasite"/>
        </authorList>
    </citation>
    <scope>IDENTIFICATION</scope>
</reference>
<proteinExistence type="predicted"/>
<evidence type="ECO:0000313" key="6">
    <source>
        <dbReference type="WBParaSite" id="TREG1_53950.1"/>
    </source>
</evidence>
<dbReference type="SMART" id="SM00252">
    <property type="entry name" value="SH2"/>
    <property type="match status" value="1"/>
</dbReference>
<dbReference type="GO" id="GO:0046935">
    <property type="term" value="F:1-phosphatidylinositol-3-kinase regulator activity"/>
    <property type="evidence" value="ECO:0007669"/>
    <property type="project" value="TreeGrafter"/>
</dbReference>
<name>A0AA85JY21_TRIRE</name>
<feature type="compositionally biased region" description="Low complexity" evidence="3">
    <location>
        <begin position="194"/>
        <end position="203"/>
    </location>
</feature>
<dbReference type="InterPro" id="IPR036860">
    <property type="entry name" value="SH2_dom_sf"/>
</dbReference>
<dbReference type="AlphaFoldDB" id="A0AA85JY21"/>
<reference evidence="5" key="1">
    <citation type="submission" date="2022-06" db="EMBL/GenBank/DDBJ databases">
        <authorList>
            <person name="Berger JAMES D."/>
            <person name="Berger JAMES D."/>
        </authorList>
    </citation>
    <scope>NUCLEOTIDE SEQUENCE [LARGE SCALE GENOMIC DNA]</scope>
</reference>
<feature type="region of interest" description="Disordered" evidence="3">
    <location>
        <begin position="1"/>
        <end position="23"/>
    </location>
</feature>
<feature type="compositionally biased region" description="Low complexity" evidence="3">
    <location>
        <begin position="388"/>
        <end position="400"/>
    </location>
</feature>
<feature type="compositionally biased region" description="Low complexity" evidence="3">
    <location>
        <begin position="844"/>
        <end position="861"/>
    </location>
</feature>
<evidence type="ECO:0000313" key="5">
    <source>
        <dbReference type="Proteomes" id="UP000050795"/>
    </source>
</evidence>
<feature type="compositionally biased region" description="Pro residues" evidence="3">
    <location>
        <begin position="823"/>
        <end position="832"/>
    </location>
</feature>
<feature type="compositionally biased region" description="Polar residues" evidence="3">
    <location>
        <begin position="512"/>
        <end position="523"/>
    </location>
</feature>
<dbReference type="GO" id="GO:0046854">
    <property type="term" value="P:phosphatidylinositol phosphate biosynthetic process"/>
    <property type="evidence" value="ECO:0007669"/>
    <property type="project" value="TreeGrafter"/>
</dbReference>
<dbReference type="SUPFAM" id="SSF55550">
    <property type="entry name" value="SH2 domain"/>
    <property type="match status" value="1"/>
</dbReference>
<dbReference type="PANTHER" id="PTHR10155:SF0">
    <property type="entry name" value="SUPPRESSOR OF CYTOKINE SIGNALING AT 36E, ISOFORM D"/>
    <property type="match status" value="1"/>
</dbReference>
<dbReference type="PANTHER" id="PTHR10155">
    <property type="entry name" value="PHOSPHATIDYLINOSITOL 3-KINASE REGULATORY SUBUNIT"/>
    <property type="match status" value="1"/>
</dbReference>
<dbReference type="WBParaSite" id="TREG1_53950.3">
    <property type="protein sequence ID" value="TREG1_53950.3"/>
    <property type="gene ID" value="TREG1_53950"/>
</dbReference>
<feature type="compositionally biased region" description="Polar residues" evidence="3">
    <location>
        <begin position="803"/>
        <end position="813"/>
    </location>
</feature>
<dbReference type="PROSITE" id="PS50001">
    <property type="entry name" value="SH2"/>
    <property type="match status" value="1"/>
</dbReference>
<feature type="domain" description="SH2" evidence="4">
    <location>
        <begin position="1069"/>
        <end position="1163"/>
    </location>
</feature>
<accession>A0AA85JY21</accession>
<evidence type="ECO:0000313" key="7">
    <source>
        <dbReference type="WBParaSite" id="TREG1_53950.2"/>
    </source>
</evidence>
<protein>
    <recommendedName>
        <fullName evidence="4">SH2 domain-containing protein</fullName>
    </recommendedName>
</protein>
<feature type="compositionally biased region" description="Low complexity" evidence="3">
    <location>
        <begin position="778"/>
        <end position="801"/>
    </location>
</feature>
<feature type="region of interest" description="Disordered" evidence="3">
    <location>
        <begin position="176"/>
        <end position="249"/>
    </location>
</feature>
<feature type="compositionally biased region" description="Polar residues" evidence="3">
    <location>
        <begin position="1036"/>
        <end position="1051"/>
    </location>
</feature>